<proteinExistence type="predicted"/>
<dbReference type="EMBL" id="JAUJYO010000003">
    <property type="protein sequence ID" value="KAK1321012.1"/>
    <property type="molecule type" value="Genomic_DNA"/>
</dbReference>
<evidence type="ECO:0000313" key="3">
    <source>
        <dbReference type="EMBL" id="KAK1321012.1"/>
    </source>
</evidence>
<keyword evidence="4" id="KW-1185">Reference proteome</keyword>
<evidence type="ECO:0000313" key="4">
    <source>
        <dbReference type="Proteomes" id="UP001180020"/>
    </source>
</evidence>
<accession>A0AAV9F5P5</accession>
<name>A0AAV9F5P5_ACOCL</name>
<protein>
    <recommendedName>
        <fullName evidence="2">Reverse transcriptase zinc-binding domain-containing protein</fullName>
    </recommendedName>
</protein>
<evidence type="ECO:0000259" key="2">
    <source>
        <dbReference type="Pfam" id="PF13966"/>
    </source>
</evidence>
<dbReference type="InterPro" id="IPR026960">
    <property type="entry name" value="RVT-Znf"/>
</dbReference>
<evidence type="ECO:0000256" key="1">
    <source>
        <dbReference type="SAM" id="MobiDB-lite"/>
    </source>
</evidence>
<dbReference type="Proteomes" id="UP001180020">
    <property type="component" value="Unassembled WGS sequence"/>
</dbReference>
<feature type="compositionally biased region" description="Polar residues" evidence="1">
    <location>
        <begin position="86"/>
        <end position="100"/>
    </location>
</feature>
<feature type="domain" description="Reverse transcriptase zinc-binding" evidence="2">
    <location>
        <begin position="2"/>
        <end position="38"/>
    </location>
</feature>
<reference evidence="3" key="2">
    <citation type="submission" date="2023-06" db="EMBL/GenBank/DDBJ databases">
        <authorList>
            <person name="Ma L."/>
            <person name="Liu K.-W."/>
            <person name="Li Z."/>
            <person name="Hsiao Y.-Y."/>
            <person name="Qi Y."/>
            <person name="Fu T."/>
            <person name="Tang G."/>
            <person name="Zhang D."/>
            <person name="Sun W.-H."/>
            <person name="Liu D.-K."/>
            <person name="Li Y."/>
            <person name="Chen G.-Z."/>
            <person name="Liu X.-D."/>
            <person name="Liao X.-Y."/>
            <person name="Jiang Y.-T."/>
            <person name="Yu X."/>
            <person name="Hao Y."/>
            <person name="Huang J."/>
            <person name="Zhao X.-W."/>
            <person name="Ke S."/>
            <person name="Chen Y.-Y."/>
            <person name="Wu W.-L."/>
            <person name="Hsu J.-L."/>
            <person name="Lin Y.-F."/>
            <person name="Huang M.-D."/>
            <person name="Li C.-Y."/>
            <person name="Huang L."/>
            <person name="Wang Z.-W."/>
            <person name="Zhao X."/>
            <person name="Zhong W.-Y."/>
            <person name="Peng D.-H."/>
            <person name="Ahmad S."/>
            <person name="Lan S."/>
            <person name="Zhang J.-S."/>
            <person name="Tsai W.-C."/>
            <person name="Van De Peer Y."/>
            <person name="Liu Z.-J."/>
        </authorList>
    </citation>
    <scope>NUCLEOTIDE SEQUENCE</scope>
    <source>
        <strain evidence="3">CP</strain>
        <tissue evidence="3">Leaves</tissue>
    </source>
</reference>
<dbReference type="Pfam" id="PF13966">
    <property type="entry name" value="zf-RVT"/>
    <property type="match status" value="1"/>
</dbReference>
<dbReference type="AlphaFoldDB" id="A0AAV9F5P5"/>
<comment type="caution">
    <text evidence="3">The sequence shown here is derived from an EMBL/GenBank/DDBJ whole genome shotgun (WGS) entry which is preliminary data.</text>
</comment>
<feature type="region of interest" description="Disordered" evidence="1">
    <location>
        <begin position="68"/>
        <end position="112"/>
    </location>
</feature>
<reference evidence="3" key="1">
    <citation type="journal article" date="2023" name="Nat. Commun.">
        <title>Diploid and tetraploid genomes of Acorus and the evolution of monocots.</title>
        <authorList>
            <person name="Ma L."/>
            <person name="Liu K.W."/>
            <person name="Li Z."/>
            <person name="Hsiao Y.Y."/>
            <person name="Qi Y."/>
            <person name="Fu T."/>
            <person name="Tang G.D."/>
            <person name="Zhang D."/>
            <person name="Sun W.H."/>
            <person name="Liu D.K."/>
            <person name="Li Y."/>
            <person name="Chen G.Z."/>
            <person name="Liu X.D."/>
            <person name="Liao X.Y."/>
            <person name="Jiang Y.T."/>
            <person name="Yu X."/>
            <person name="Hao Y."/>
            <person name="Huang J."/>
            <person name="Zhao X.W."/>
            <person name="Ke S."/>
            <person name="Chen Y.Y."/>
            <person name="Wu W.L."/>
            <person name="Hsu J.L."/>
            <person name="Lin Y.F."/>
            <person name="Huang M.D."/>
            <person name="Li C.Y."/>
            <person name="Huang L."/>
            <person name="Wang Z.W."/>
            <person name="Zhao X."/>
            <person name="Zhong W.Y."/>
            <person name="Peng D.H."/>
            <person name="Ahmad S."/>
            <person name="Lan S."/>
            <person name="Zhang J.S."/>
            <person name="Tsai W.C."/>
            <person name="Van de Peer Y."/>
            <person name="Liu Z.J."/>
        </authorList>
    </citation>
    <scope>NUCLEOTIDE SEQUENCE</scope>
    <source>
        <strain evidence="3">CP</strain>
    </source>
</reference>
<gene>
    <name evidence="3" type="ORF">QJS10_CPA03g00371</name>
</gene>
<feature type="compositionally biased region" description="Basic residues" evidence="1">
    <location>
        <begin position="102"/>
        <end position="112"/>
    </location>
</feature>
<organism evidence="3 4">
    <name type="scientific">Acorus calamus</name>
    <name type="common">Sweet flag</name>
    <dbReference type="NCBI Taxonomy" id="4465"/>
    <lineage>
        <taxon>Eukaryota</taxon>
        <taxon>Viridiplantae</taxon>
        <taxon>Streptophyta</taxon>
        <taxon>Embryophyta</taxon>
        <taxon>Tracheophyta</taxon>
        <taxon>Spermatophyta</taxon>
        <taxon>Magnoliopsida</taxon>
        <taxon>Liliopsida</taxon>
        <taxon>Acoraceae</taxon>
        <taxon>Acorus</taxon>
    </lineage>
</organism>
<sequence length="112" mass="12578">MRIVTWNPGINTTCALCSVEEESAEHLFVRCAVARRVWGWLEEAYGMNASFSTAEKLWATDMRRPVNSNAQVKSMKDASPLRGIQQEPSTSGRCCSSNHGSRVGRRSWQKET</sequence>